<evidence type="ECO:0000313" key="2">
    <source>
        <dbReference type="Proteomes" id="UP000682782"/>
    </source>
</evidence>
<name>A0AC61N3D0_9FIRM</name>
<gene>
    <name evidence="1" type="ORF">JYE49_01080</name>
</gene>
<evidence type="ECO:0000313" key="1">
    <source>
        <dbReference type="EMBL" id="QUC67335.1"/>
    </source>
</evidence>
<keyword evidence="2" id="KW-1185">Reference proteome</keyword>
<dbReference type="EMBL" id="CP068393">
    <property type="protein sequence ID" value="QUC67335.1"/>
    <property type="molecule type" value="Genomic_DNA"/>
</dbReference>
<accession>A0AC61N3D0</accession>
<dbReference type="Proteomes" id="UP000682782">
    <property type="component" value="Chromosome"/>
</dbReference>
<protein>
    <submittedName>
        <fullName evidence="1">Zinc dependent phospholipase C family protein</fullName>
    </submittedName>
</protein>
<sequence length="312" mass="36551">MPDVAVHAAFGREVLASLPEEVREYLLPEPYTFALFGPDIWFMYKPWLRREGRGRRMHTGKPGLFLTTLLRRAEVSASRAEMFSYLSGFLCHYALDSITHPYIIYVTAEERVFPRSHMSLEHALDVVQFRRDGYENEKHPVTGHYYPLLRLPETLRQDLNAVFEEVYGWKNCWAALNRSCRRYRLCYRALENHRGLVARLARRTKRDVLCSLAYSESQFHSLDPENTEHRVWKHPFDPDQSFTESFPELREKARQFALQLIEASYRLVRYGEGSIESVSELIGNNSYLSGLPADDPRNYRVKSLLPPEKETR</sequence>
<proteinExistence type="predicted"/>
<reference evidence="1" key="1">
    <citation type="submission" date="2021-01" db="EMBL/GenBank/DDBJ databases">
        <title>Complete genome sequence of Clostridiales bacterium R-7.</title>
        <authorList>
            <person name="Mahoney-Kurpe S.C."/>
            <person name="Palevich N."/>
            <person name="Koike S."/>
            <person name="Moon C.D."/>
            <person name="Attwood G.T."/>
        </authorList>
    </citation>
    <scope>NUCLEOTIDE SEQUENCE</scope>
    <source>
        <strain evidence="1">R-7</strain>
    </source>
</reference>
<organism evidence="1 2">
    <name type="scientific">Aristaeella hokkaidonensis</name>
    <dbReference type="NCBI Taxonomy" id="3046382"/>
    <lineage>
        <taxon>Bacteria</taxon>
        <taxon>Bacillati</taxon>
        <taxon>Bacillota</taxon>
        <taxon>Clostridia</taxon>
        <taxon>Eubacteriales</taxon>
        <taxon>Aristaeellaceae</taxon>
        <taxon>Aristaeella</taxon>
    </lineage>
</organism>